<dbReference type="AlphaFoldDB" id="A0A4W3JZ31"/>
<feature type="region of interest" description="Disordered" evidence="7">
    <location>
        <begin position="564"/>
        <end position="595"/>
    </location>
</feature>
<dbReference type="GO" id="GO:0046983">
    <property type="term" value="F:protein dimerization activity"/>
    <property type="evidence" value="ECO:0007669"/>
    <property type="project" value="InterPro"/>
</dbReference>
<name>A0A4W3JZ31_CALMI</name>
<dbReference type="PANTHER" id="PTHR10649">
    <property type="entry name" value="ARYL HYDROCARBON RECEPTOR"/>
    <property type="match status" value="1"/>
</dbReference>
<feature type="compositionally biased region" description="Polar residues" evidence="7">
    <location>
        <begin position="526"/>
        <end position="540"/>
    </location>
</feature>
<keyword evidence="6" id="KW-0539">Nucleus</keyword>
<dbReference type="SMART" id="SM00091">
    <property type="entry name" value="PAS"/>
    <property type="match status" value="1"/>
</dbReference>
<dbReference type="GO" id="GO:0005634">
    <property type="term" value="C:nucleus"/>
    <property type="evidence" value="ECO:0007669"/>
    <property type="project" value="UniProtKB-SubCell"/>
</dbReference>
<evidence type="ECO:0000256" key="5">
    <source>
        <dbReference type="ARBA" id="ARBA00023163"/>
    </source>
</evidence>
<keyword evidence="5" id="KW-0804">Transcription</keyword>
<dbReference type="InterPro" id="IPR035965">
    <property type="entry name" value="PAS-like_dom_sf"/>
</dbReference>
<dbReference type="CDD" id="cd11435">
    <property type="entry name" value="bHLH-PAS_AhRR"/>
    <property type="match status" value="1"/>
</dbReference>
<dbReference type="SMART" id="SM00353">
    <property type="entry name" value="HLH"/>
    <property type="match status" value="1"/>
</dbReference>
<comment type="subcellular location">
    <subcellularLocation>
        <location evidence="1">Nucleus</location>
    </subcellularLocation>
</comment>
<sequence>MIPLGECMYAGRKRRKPVQKHKTTPASIKSNPSKRHRDRLNAELDHLASLLPFPPDIISKLDKLSVLRLSVSYLRVKSFFQAFGEKESRKESHQLTKNDMGVNEPTLMAENRTSAGQLLLEALNGFVLVVSADGMIFYVSPTIIDYLGFHQTDVMHQSVFDFIHIDDRQEFQRQLHWAMNPPHQLSGQEHLTQTVNNDDYLSCMKVQDPSSLPPEFSPFLNRCFISRVRCLLDSTSGFLTMQFQGKLKYVHGQNRRTLSGTALPPQLGLFCIAVPVLLPSITEMKLKSVLLRANKLDLSSMTLDAKDKAAAGLSEDELRTRSGCHYLHFADMLYCAENHIRMVKSGENGLTVFRVLTKDGQWVWLQANGRLLCRNEWPDYTPVLPEDLKQIEETEERENTRKVFREDRLTGTGVGLPYSDCSETSLPLKHLFSQQLAKATNEGREAKCTPIQGESAAGQEEPLNFCTSFSRAHKASITHNLWVSEHSRDSSNSQPLRAMQRLSNVPIRMPRTLGNRGRPLCEPQHRGNSQASNIPNQPQGFGSIGEEVESYGALHHIDLESYPGQSCKSEGTLVPSEHSHQRGRETPTTYCNPQMFPGVHIKSEYDAEPENRPDLTIGTPDRLWADGREMGKNTMASYTYQPPFKVNPNVLEQVPPSKKLKGVFHQQYCRVGPAKDPNTWTTSSICSLNSPLKPNKDLTHLGSQTHFGSQTAAHSHCIHSNQHVDCQEGQTYLHHTLEDKGLSQESCRLPRQFNRHDLVHTVIKREPAASPPWCPEDPHNIQTAFQRNMPNCLLNSLTHKITQNAYL</sequence>
<dbReference type="Pfam" id="PF08447">
    <property type="entry name" value="PAS_3"/>
    <property type="match status" value="1"/>
</dbReference>
<evidence type="ECO:0000313" key="10">
    <source>
        <dbReference type="Ensembl" id="ENSCMIP00000048804.1"/>
    </source>
</evidence>
<dbReference type="Pfam" id="PF00989">
    <property type="entry name" value="PAS"/>
    <property type="match status" value="1"/>
</dbReference>
<dbReference type="Proteomes" id="UP000314986">
    <property type="component" value="Unassembled WGS sequence"/>
</dbReference>
<evidence type="ECO:0000259" key="8">
    <source>
        <dbReference type="PROSITE" id="PS50112"/>
    </source>
</evidence>
<reference evidence="11" key="2">
    <citation type="journal article" date="2007" name="PLoS Biol.">
        <title>Survey sequencing and comparative analysis of the elephant shark (Callorhinchus milii) genome.</title>
        <authorList>
            <person name="Venkatesh B."/>
            <person name="Kirkness E.F."/>
            <person name="Loh Y.H."/>
            <person name="Halpern A.L."/>
            <person name="Lee A.P."/>
            <person name="Johnson J."/>
            <person name="Dandona N."/>
            <person name="Viswanathan L.D."/>
            <person name="Tay A."/>
            <person name="Venter J.C."/>
            <person name="Strausberg R.L."/>
            <person name="Brenner S."/>
        </authorList>
    </citation>
    <scope>NUCLEOTIDE SEQUENCE [LARGE SCALE GENOMIC DNA]</scope>
</reference>
<dbReference type="SUPFAM" id="SSF47459">
    <property type="entry name" value="HLH, helix-loop-helix DNA-binding domain"/>
    <property type="match status" value="1"/>
</dbReference>
<dbReference type="STRING" id="7868.ENSCMIP00000048804"/>
<keyword evidence="2" id="KW-0805">Transcription regulation</keyword>
<dbReference type="GO" id="GO:0000976">
    <property type="term" value="F:transcription cis-regulatory region binding"/>
    <property type="evidence" value="ECO:0007669"/>
    <property type="project" value="TreeGrafter"/>
</dbReference>
<dbReference type="InterPro" id="IPR039092">
    <property type="entry name" value="AHRR_bHLH"/>
</dbReference>
<dbReference type="GO" id="GO:0034751">
    <property type="term" value="C:aryl hydrocarbon receptor complex"/>
    <property type="evidence" value="ECO:0007669"/>
    <property type="project" value="TreeGrafter"/>
</dbReference>
<dbReference type="Gene3D" id="3.30.450.20">
    <property type="entry name" value="PAS domain"/>
    <property type="match status" value="2"/>
</dbReference>
<dbReference type="Ensembl" id="ENSCMIT00000049482.1">
    <property type="protein sequence ID" value="ENSCMIP00000048804.1"/>
    <property type="gene ID" value="ENSCMIG00000019929.1"/>
</dbReference>
<evidence type="ECO:0000256" key="4">
    <source>
        <dbReference type="ARBA" id="ARBA00023159"/>
    </source>
</evidence>
<dbReference type="FunFam" id="3.30.450.20:FF:000035">
    <property type="entry name" value="Aryl hydrocarbon receptor"/>
    <property type="match status" value="1"/>
</dbReference>
<reference evidence="11" key="1">
    <citation type="journal article" date="2006" name="Science">
        <title>Ancient noncoding elements conserved in the human genome.</title>
        <authorList>
            <person name="Venkatesh B."/>
            <person name="Kirkness E.F."/>
            <person name="Loh Y.H."/>
            <person name="Halpern A.L."/>
            <person name="Lee A.P."/>
            <person name="Johnson J."/>
            <person name="Dandona N."/>
            <person name="Viswanathan L.D."/>
            <person name="Tay A."/>
            <person name="Venter J.C."/>
            <person name="Strausberg R.L."/>
            <person name="Brenner S."/>
        </authorList>
    </citation>
    <scope>NUCLEOTIDE SEQUENCE [LARGE SCALE GENOMIC DNA]</scope>
</reference>
<dbReference type="InterPro" id="IPR011598">
    <property type="entry name" value="bHLH_dom"/>
</dbReference>
<dbReference type="CDD" id="cd00130">
    <property type="entry name" value="PAS"/>
    <property type="match status" value="2"/>
</dbReference>
<feature type="region of interest" description="Disordered" evidence="7">
    <location>
        <begin position="521"/>
        <end position="544"/>
    </location>
</feature>
<feature type="domain" description="BHLH" evidence="9">
    <location>
        <begin position="24"/>
        <end position="77"/>
    </location>
</feature>
<dbReference type="FunFam" id="4.10.280.10:FF:000041">
    <property type="entry name" value="aryl hydrocarbon receptor repressor"/>
    <property type="match status" value="1"/>
</dbReference>
<evidence type="ECO:0000256" key="7">
    <source>
        <dbReference type="SAM" id="MobiDB-lite"/>
    </source>
</evidence>
<dbReference type="InterPro" id="IPR000014">
    <property type="entry name" value="PAS"/>
</dbReference>
<evidence type="ECO:0000313" key="11">
    <source>
        <dbReference type="Proteomes" id="UP000314986"/>
    </source>
</evidence>
<keyword evidence="11" id="KW-1185">Reference proteome</keyword>
<proteinExistence type="predicted"/>
<dbReference type="InterPro" id="IPR039091">
    <property type="entry name" value="AHR/AHRR"/>
</dbReference>
<evidence type="ECO:0000256" key="2">
    <source>
        <dbReference type="ARBA" id="ARBA00023015"/>
    </source>
</evidence>
<evidence type="ECO:0000256" key="3">
    <source>
        <dbReference type="ARBA" id="ARBA00023125"/>
    </source>
</evidence>
<dbReference type="OMA" id="PLNFCTS"/>
<reference evidence="10" key="4">
    <citation type="submission" date="2025-08" db="UniProtKB">
        <authorList>
            <consortium name="Ensembl"/>
        </authorList>
    </citation>
    <scope>IDENTIFICATION</scope>
</reference>
<dbReference type="SUPFAM" id="SSF55785">
    <property type="entry name" value="PYP-like sensor domain (PAS domain)"/>
    <property type="match status" value="2"/>
</dbReference>
<accession>A0A4W3JZ31</accession>
<dbReference type="PANTHER" id="PTHR10649:SF3">
    <property type="entry name" value="ARYL HYDROCARBON RECEPTOR REPRESSOR"/>
    <property type="match status" value="1"/>
</dbReference>
<dbReference type="InterPro" id="IPR013767">
    <property type="entry name" value="PAS_fold"/>
</dbReference>
<feature type="compositionally biased region" description="Basic residues" evidence="7">
    <location>
        <begin position="11"/>
        <end position="23"/>
    </location>
</feature>
<dbReference type="PROSITE" id="PS50888">
    <property type="entry name" value="BHLH"/>
    <property type="match status" value="1"/>
</dbReference>
<dbReference type="GeneTree" id="ENSGT00940000154486"/>
<dbReference type="GO" id="GO:0006805">
    <property type="term" value="P:xenobiotic metabolic process"/>
    <property type="evidence" value="ECO:0007669"/>
    <property type="project" value="InterPro"/>
</dbReference>
<keyword evidence="4" id="KW-0010">Activator</keyword>
<dbReference type="Pfam" id="PF00010">
    <property type="entry name" value="HLH"/>
    <property type="match status" value="1"/>
</dbReference>
<keyword evidence="3" id="KW-0238">DNA-binding</keyword>
<dbReference type="InParanoid" id="A0A4W3JZ31"/>
<dbReference type="Gene3D" id="4.10.280.10">
    <property type="entry name" value="Helix-loop-helix DNA-binding domain"/>
    <property type="match status" value="1"/>
</dbReference>
<feature type="region of interest" description="Disordered" evidence="7">
    <location>
        <begin position="11"/>
        <end position="36"/>
    </location>
</feature>
<dbReference type="InterPro" id="IPR036638">
    <property type="entry name" value="HLH_DNA-bd_sf"/>
</dbReference>
<reference evidence="10" key="5">
    <citation type="submission" date="2025-09" db="UniProtKB">
        <authorList>
            <consortium name="Ensembl"/>
        </authorList>
    </citation>
    <scope>IDENTIFICATION</scope>
</reference>
<dbReference type="PROSITE" id="PS50112">
    <property type="entry name" value="PAS"/>
    <property type="match status" value="1"/>
</dbReference>
<feature type="domain" description="PAS" evidence="8">
    <location>
        <begin position="119"/>
        <end position="182"/>
    </location>
</feature>
<dbReference type="InterPro" id="IPR013655">
    <property type="entry name" value="PAS_fold_3"/>
</dbReference>
<reference evidence="11" key="3">
    <citation type="journal article" date="2014" name="Nature">
        <title>Elephant shark genome provides unique insights into gnathostome evolution.</title>
        <authorList>
            <consortium name="International Elephant Shark Genome Sequencing Consortium"/>
            <person name="Venkatesh B."/>
            <person name="Lee A.P."/>
            <person name="Ravi V."/>
            <person name="Maurya A.K."/>
            <person name="Lian M.M."/>
            <person name="Swann J.B."/>
            <person name="Ohta Y."/>
            <person name="Flajnik M.F."/>
            <person name="Sutoh Y."/>
            <person name="Kasahara M."/>
            <person name="Hoon S."/>
            <person name="Gangu V."/>
            <person name="Roy S.W."/>
            <person name="Irimia M."/>
            <person name="Korzh V."/>
            <person name="Kondrychyn I."/>
            <person name="Lim Z.W."/>
            <person name="Tay B.H."/>
            <person name="Tohari S."/>
            <person name="Kong K.W."/>
            <person name="Ho S."/>
            <person name="Lorente-Galdos B."/>
            <person name="Quilez J."/>
            <person name="Marques-Bonet T."/>
            <person name="Raney B.J."/>
            <person name="Ingham P.W."/>
            <person name="Tay A."/>
            <person name="Hillier L.W."/>
            <person name="Minx P."/>
            <person name="Boehm T."/>
            <person name="Wilson R.K."/>
            <person name="Brenner S."/>
            <person name="Warren W.C."/>
        </authorList>
    </citation>
    <scope>NUCLEOTIDE SEQUENCE [LARGE SCALE GENOMIC DNA]</scope>
</reference>
<dbReference type="GO" id="GO:0004879">
    <property type="term" value="F:nuclear receptor activity"/>
    <property type="evidence" value="ECO:0007669"/>
    <property type="project" value="TreeGrafter"/>
</dbReference>
<protein>
    <recommendedName>
        <fullName evidence="12">Aryl hydrocarbon receptor repressor</fullName>
    </recommendedName>
</protein>
<organism evidence="10 11">
    <name type="scientific">Callorhinchus milii</name>
    <name type="common">Ghost shark</name>
    <dbReference type="NCBI Taxonomy" id="7868"/>
    <lineage>
        <taxon>Eukaryota</taxon>
        <taxon>Metazoa</taxon>
        <taxon>Chordata</taxon>
        <taxon>Craniata</taxon>
        <taxon>Vertebrata</taxon>
        <taxon>Chondrichthyes</taxon>
        <taxon>Holocephali</taxon>
        <taxon>Chimaeriformes</taxon>
        <taxon>Callorhinchidae</taxon>
        <taxon>Callorhinchus</taxon>
    </lineage>
</organism>
<evidence type="ECO:0000256" key="1">
    <source>
        <dbReference type="ARBA" id="ARBA00004123"/>
    </source>
</evidence>
<evidence type="ECO:0008006" key="12">
    <source>
        <dbReference type="Google" id="ProtNLM"/>
    </source>
</evidence>
<evidence type="ECO:0000259" key="9">
    <source>
        <dbReference type="PROSITE" id="PS50888"/>
    </source>
</evidence>
<evidence type="ECO:0000256" key="6">
    <source>
        <dbReference type="ARBA" id="ARBA00023242"/>
    </source>
</evidence>